<evidence type="ECO:0000259" key="2">
    <source>
        <dbReference type="PROSITE" id="PS51301"/>
    </source>
</evidence>
<feature type="coiled-coil region" evidence="1">
    <location>
        <begin position="35"/>
        <end position="62"/>
    </location>
</feature>
<organism evidence="3 4">
    <name type="scientific">Streblomastix strix</name>
    <dbReference type="NCBI Taxonomy" id="222440"/>
    <lineage>
        <taxon>Eukaryota</taxon>
        <taxon>Metamonada</taxon>
        <taxon>Preaxostyla</taxon>
        <taxon>Oxymonadida</taxon>
        <taxon>Streblomastigidae</taxon>
        <taxon>Streblomastix</taxon>
    </lineage>
</organism>
<dbReference type="AlphaFoldDB" id="A0A5J4WMA2"/>
<reference evidence="3 4" key="1">
    <citation type="submission" date="2019-03" db="EMBL/GenBank/DDBJ databases">
        <title>Single cell metagenomics reveals metabolic interactions within the superorganism composed of flagellate Streblomastix strix and complex community of Bacteroidetes bacteria on its surface.</title>
        <authorList>
            <person name="Treitli S.C."/>
            <person name="Kolisko M."/>
            <person name="Husnik F."/>
            <person name="Keeling P."/>
            <person name="Hampl V."/>
        </authorList>
    </citation>
    <scope>NUCLEOTIDE SEQUENCE [LARGE SCALE GENOMIC DNA]</scope>
    <source>
        <strain evidence="3">ST1C</strain>
    </source>
</reference>
<proteinExistence type="predicted"/>
<accession>A0A5J4WMA2</accession>
<evidence type="ECO:0000313" key="4">
    <source>
        <dbReference type="Proteomes" id="UP000324800"/>
    </source>
</evidence>
<keyword evidence="1" id="KW-0175">Coiled coil</keyword>
<dbReference type="InterPro" id="IPR017880">
    <property type="entry name" value="KilA_N"/>
</dbReference>
<comment type="caution">
    <text evidence="3">The sequence shown here is derived from an EMBL/GenBank/DDBJ whole genome shotgun (WGS) entry which is preliminary data.</text>
</comment>
<evidence type="ECO:0000256" key="1">
    <source>
        <dbReference type="SAM" id="Coils"/>
    </source>
</evidence>
<feature type="domain" description="KilA-N" evidence="2">
    <location>
        <begin position="1"/>
        <end position="18"/>
    </location>
</feature>
<name>A0A5J4WMA2_9EUKA</name>
<protein>
    <recommendedName>
        <fullName evidence="2">KilA-N domain-containing protein</fullName>
    </recommendedName>
</protein>
<dbReference type="Proteomes" id="UP000324800">
    <property type="component" value="Unassembled WGS sequence"/>
</dbReference>
<dbReference type="EMBL" id="SNRW01001551">
    <property type="protein sequence ID" value="KAA6395963.1"/>
    <property type="molecule type" value="Genomic_DNA"/>
</dbReference>
<sequence>MWISPKYAVYVRKIMDQVNNRVQATTNPQANETIEEHADIEIQQIIRELKQQNEDKDIQIQQLKPRVVPQDKENDYILALQLIEEKEDTIIYQFH</sequence>
<gene>
    <name evidence="3" type="ORF">EZS28_008509</name>
</gene>
<evidence type="ECO:0000313" key="3">
    <source>
        <dbReference type="EMBL" id="KAA6395963.1"/>
    </source>
</evidence>
<dbReference type="PROSITE" id="PS51301">
    <property type="entry name" value="KILA_N"/>
    <property type="match status" value="1"/>
</dbReference>